<keyword evidence="4" id="KW-0809">Transit peptide</keyword>
<dbReference type="InterPro" id="IPR036625">
    <property type="entry name" value="E3-bd_dom_sf"/>
</dbReference>
<dbReference type="GO" id="GO:0006086">
    <property type="term" value="P:pyruvate decarboxylation to acetyl-CoA"/>
    <property type="evidence" value="ECO:0007669"/>
    <property type="project" value="InterPro"/>
</dbReference>
<organism evidence="12">
    <name type="scientific">Rodentolepis nana</name>
    <name type="common">Dwarf tapeworm</name>
    <name type="synonym">Hymenolepis nana</name>
    <dbReference type="NCBI Taxonomy" id="102285"/>
    <lineage>
        <taxon>Eukaryota</taxon>
        <taxon>Metazoa</taxon>
        <taxon>Spiralia</taxon>
        <taxon>Lophotrochozoa</taxon>
        <taxon>Platyhelminthes</taxon>
        <taxon>Cestoda</taxon>
        <taxon>Eucestoda</taxon>
        <taxon>Cyclophyllidea</taxon>
        <taxon>Hymenolepididae</taxon>
        <taxon>Rodentolepis</taxon>
    </lineage>
</organism>
<dbReference type="AlphaFoldDB" id="A0A0R3TNL2"/>
<comment type="cofactor">
    <cofactor evidence="6">
        <name>(R)-lipoate</name>
        <dbReference type="ChEBI" id="CHEBI:83088"/>
    </cofactor>
    <text evidence="6">Binds 1 lipoyl cofactor covalently.</text>
</comment>
<dbReference type="Gene3D" id="2.40.50.100">
    <property type="match status" value="1"/>
</dbReference>
<gene>
    <name evidence="10" type="ORF">HNAJ_LOCUS8980</name>
</gene>
<dbReference type="PANTHER" id="PTHR23151">
    <property type="entry name" value="DIHYDROLIPOAMIDE ACETYL/SUCCINYL-TRANSFERASE-RELATED"/>
    <property type="match status" value="1"/>
</dbReference>
<dbReference type="PROSITE" id="PS51826">
    <property type="entry name" value="PSBD"/>
    <property type="match status" value="1"/>
</dbReference>
<feature type="region of interest" description="Disordered" evidence="7">
    <location>
        <begin position="251"/>
        <end position="281"/>
    </location>
</feature>
<dbReference type="SUPFAM" id="SSF52777">
    <property type="entry name" value="CoA-dependent acyltransferases"/>
    <property type="match status" value="1"/>
</dbReference>
<dbReference type="PROSITE" id="PS50968">
    <property type="entry name" value="BIOTINYL_LIPOYL"/>
    <property type="match status" value="1"/>
</dbReference>
<comment type="function">
    <text evidence="6">The pyruvate dehydrogenase complex catalyzes the overall conversion of pyruvate to acetyl-CoA and CO(2).</text>
</comment>
<evidence type="ECO:0000256" key="5">
    <source>
        <dbReference type="ARBA" id="ARBA00023315"/>
    </source>
</evidence>
<dbReference type="SUPFAM" id="SSF47005">
    <property type="entry name" value="Peripheral subunit-binding domain of 2-oxo acid dehydrogenase complex"/>
    <property type="match status" value="1"/>
</dbReference>
<dbReference type="Proteomes" id="UP000278807">
    <property type="component" value="Unassembled WGS sequence"/>
</dbReference>
<dbReference type="OrthoDB" id="537444at2759"/>
<keyword evidence="3 6" id="KW-0450">Lipoyl</keyword>
<feature type="region of interest" description="Disordered" evidence="7">
    <location>
        <begin position="160"/>
        <end position="200"/>
    </location>
</feature>
<evidence type="ECO:0000256" key="7">
    <source>
        <dbReference type="SAM" id="MobiDB-lite"/>
    </source>
</evidence>
<dbReference type="PANTHER" id="PTHR23151:SF90">
    <property type="entry name" value="DIHYDROLIPOYLLYSINE-RESIDUE ACETYLTRANSFERASE COMPONENT OF PYRUVATE DEHYDROGENASE COMPLEX, MITOCHONDRIAL-RELATED"/>
    <property type="match status" value="1"/>
</dbReference>
<evidence type="ECO:0000313" key="11">
    <source>
        <dbReference type="Proteomes" id="UP000278807"/>
    </source>
</evidence>
<comment type="subcellular location">
    <subcellularLocation>
        <location evidence="6">Mitochondrion</location>
    </subcellularLocation>
</comment>
<evidence type="ECO:0000259" key="8">
    <source>
        <dbReference type="PROSITE" id="PS50968"/>
    </source>
</evidence>
<dbReference type="NCBIfam" id="TIGR01349">
    <property type="entry name" value="PDHac_trf_mito"/>
    <property type="match status" value="1"/>
</dbReference>
<comment type="similarity">
    <text evidence="1 6">Belongs to the 2-oxoacid dehydrogenase family.</text>
</comment>
<dbReference type="WBParaSite" id="HNAJ_0000898401-mRNA-1">
    <property type="protein sequence ID" value="HNAJ_0000898401-mRNA-1"/>
    <property type="gene ID" value="HNAJ_0000898401"/>
</dbReference>
<dbReference type="EC" id="2.3.1.12" evidence="6"/>
<evidence type="ECO:0000313" key="10">
    <source>
        <dbReference type="EMBL" id="VDO05213.1"/>
    </source>
</evidence>
<keyword evidence="11" id="KW-1185">Reference proteome</keyword>
<name>A0A0R3TNL2_RODNA</name>
<dbReference type="Gene3D" id="3.30.559.10">
    <property type="entry name" value="Chloramphenicol acetyltransferase-like domain"/>
    <property type="match status" value="1"/>
</dbReference>
<sequence length="513" mass="54830">MSLCRLALNLNRQLFNNAFAISAASRYYSSIPLKPTQVIFPEKRILASPQPKYFFIARSFSSLPTHVLIKLPSLSPTMETGNVVSWAKNEGDQVVEGDLLAEIETDKATMSMDSSNEGYIAKILVPAGTRDLPIGTPLVIIVEDEASVAAFNNYDAASGTVPAAEAASSPPPLVEPEKEKETQAPSTSPKITPPPVITHQESGSVCNRLFISPLARRLAKERGIDLSSLKVAGGSGPLGSFVAADIPAAAGNSPPAAAPKKKKAARPPPPPGSSGDHSPFLDTPVPFIREVIAKRLTEAKQSIPHYYLTVDIELDAVMKMREEMNATLAKQAAPGTKPRKISVNDIVIKAMALANKAVPDCNSSWMGDFIRRYENVDVSVAVATPDGLITPIIFNADAKSLSTINQEVRNLAERAKENKLKPTEFMGGTITVSNLGMFGISSFSAIINPPQACILSVGGSQKVLVPDGDKGFKTVTKMSVTLCCDHRVVDGAVGATWLKEFKQLLESPSQMTL</sequence>
<dbReference type="CDD" id="cd06849">
    <property type="entry name" value="lipoyl_domain"/>
    <property type="match status" value="1"/>
</dbReference>
<comment type="catalytic activity">
    <reaction evidence="6">
        <text>N(6)-[(R)-dihydrolipoyl]-L-lysyl-[protein] + acetyl-CoA = N(6)-[(R)-S(8)-acetyldihydrolipoyl]-L-lysyl-[protein] + CoA</text>
        <dbReference type="Rhea" id="RHEA:17017"/>
        <dbReference type="Rhea" id="RHEA-COMP:10475"/>
        <dbReference type="Rhea" id="RHEA-COMP:10478"/>
        <dbReference type="ChEBI" id="CHEBI:57287"/>
        <dbReference type="ChEBI" id="CHEBI:57288"/>
        <dbReference type="ChEBI" id="CHEBI:83100"/>
        <dbReference type="ChEBI" id="CHEBI:83111"/>
        <dbReference type="EC" id="2.3.1.12"/>
    </reaction>
</comment>
<dbReference type="InterPro" id="IPR045257">
    <property type="entry name" value="E2/Pdx1"/>
</dbReference>
<dbReference type="InterPro" id="IPR000089">
    <property type="entry name" value="Biotin_lipoyl"/>
</dbReference>
<dbReference type="Pfam" id="PF00198">
    <property type="entry name" value="2-oxoacid_dh"/>
    <property type="match status" value="1"/>
</dbReference>
<feature type="domain" description="Peripheral subunit-binding (PSBD)" evidence="9">
    <location>
        <begin position="210"/>
        <end position="250"/>
    </location>
</feature>
<dbReference type="SUPFAM" id="SSF51230">
    <property type="entry name" value="Single hybrid motif"/>
    <property type="match status" value="1"/>
</dbReference>
<dbReference type="Pfam" id="PF00364">
    <property type="entry name" value="Biotin_lipoyl"/>
    <property type="match status" value="1"/>
</dbReference>
<dbReference type="Pfam" id="PF02817">
    <property type="entry name" value="E3_binding"/>
    <property type="match status" value="1"/>
</dbReference>
<dbReference type="InterPro" id="IPR001078">
    <property type="entry name" value="2-oxoacid_DH_actylTfrase"/>
</dbReference>
<evidence type="ECO:0000256" key="4">
    <source>
        <dbReference type="ARBA" id="ARBA00022946"/>
    </source>
</evidence>
<evidence type="ECO:0000259" key="9">
    <source>
        <dbReference type="PROSITE" id="PS51826"/>
    </source>
</evidence>
<dbReference type="GO" id="GO:0004742">
    <property type="term" value="F:dihydrolipoyllysine-residue acetyltransferase activity"/>
    <property type="evidence" value="ECO:0007669"/>
    <property type="project" value="UniProtKB-UniRule"/>
</dbReference>
<dbReference type="FunFam" id="3.30.559.10:FF:000003">
    <property type="entry name" value="Acetyltransferase component of pyruvate dehydrogenase complex"/>
    <property type="match status" value="1"/>
</dbReference>
<dbReference type="GO" id="GO:0005739">
    <property type="term" value="C:mitochondrion"/>
    <property type="evidence" value="ECO:0007669"/>
    <property type="project" value="UniProtKB-SubCell"/>
</dbReference>
<dbReference type="InterPro" id="IPR023213">
    <property type="entry name" value="CAT-like_dom_sf"/>
</dbReference>
<evidence type="ECO:0000313" key="12">
    <source>
        <dbReference type="WBParaSite" id="HNAJ_0000898401-mRNA-1"/>
    </source>
</evidence>
<evidence type="ECO:0000256" key="1">
    <source>
        <dbReference type="ARBA" id="ARBA00007317"/>
    </source>
</evidence>
<dbReference type="PROSITE" id="PS00189">
    <property type="entry name" value="LIPOYL"/>
    <property type="match status" value="1"/>
</dbReference>
<reference evidence="12" key="1">
    <citation type="submission" date="2017-02" db="UniProtKB">
        <authorList>
            <consortium name="WormBaseParasite"/>
        </authorList>
    </citation>
    <scope>IDENTIFICATION</scope>
</reference>
<accession>A0A0R3TNL2</accession>
<evidence type="ECO:0000256" key="3">
    <source>
        <dbReference type="ARBA" id="ARBA00022823"/>
    </source>
</evidence>
<protein>
    <recommendedName>
        <fullName evidence="6">Acetyltransferase component of pyruvate dehydrogenase complex</fullName>
        <ecNumber evidence="6">2.3.1.12</ecNumber>
    </recommendedName>
</protein>
<dbReference type="Gene3D" id="4.10.320.10">
    <property type="entry name" value="E3-binding domain"/>
    <property type="match status" value="1"/>
</dbReference>
<proteinExistence type="inferred from homology"/>
<reference evidence="10 11" key="2">
    <citation type="submission" date="2018-11" db="EMBL/GenBank/DDBJ databases">
        <authorList>
            <consortium name="Pathogen Informatics"/>
        </authorList>
    </citation>
    <scope>NUCLEOTIDE SEQUENCE [LARGE SCALE GENOMIC DNA]</scope>
</reference>
<keyword evidence="2 6" id="KW-0808">Transferase</keyword>
<dbReference type="InterPro" id="IPR006257">
    <property type="entry name" value="LAT1"/>
</dbReference>
<dbReference type="EMBL" id="UZAE01012454">
    <property type="protein sequence ID" value="VDO05213.1"/>
    <property type="molecule type" value="Genomic_DNA"/>
</dbReference>
<dbReference type="STRING" id="102285.A0A0R3TNL2"/>
<dbReference type="InterPro" id="IPR003016">
    <property type="entry name" value="2-oxoA_DH_lipoyl-BS"/>
</dbReference>
<feature type="domain" description="Lipoyl-binding" evidence="8">
    <location>
        <begin position="66"/>
        <end position="142"/>
    </location>
</feature>
<evidence type="ECO:0000256" key="6">
    <source>
        <dbReference type="RuleBase" id="RU361137"/>
    </source>
</evidence>
<dbReference type="GO" id="GO:0045254">
    <property type="term" value="C:pyruvate dehydrogenase complex"/>
    <property type="evidence" value="ECO:0007669"/>
    <property type="project" value="UniProtKB-UniRule"/>
</dbReference>
<dbReference type="InterPro" id="IPR011053">
    <property type="entry name" value="Single_hybrid_motif"/>
</dbReference>
<evidence type="ECO:0000256" key="2">
    <source>
        <dbReference type="ARBA" id="ARBA00022679"/>
    </source>
</evidence>
<keyword evidence="5 6" id="KW-0012">Acyltransferase</keyword>
<dbReference type="FunFam" id="2.40.50.100:FF:000010">
    <property type="entry name" value="Acetyltransferase component of pyruvate dehydrogenase complex"/>
    <property type="match status" value="1"/>
</dbReference>
<dbReference type="InterPro" id="IPR004167">
    <property type="entry name" value="PSBD"/>
</dbReference>